<reference evidence="2" key="2">
    <citation type="submission" date="2021-04" db="EMBL/GenBank/DDBJ databases">
        <authorList>
            <person name="Gilroy R."/>
        </authorList>
    </citation>
    <scope>NUCLEOTIDE SEQUENCE</scope>
    <source>
        <strain evidence="2">A6-441</strain>
    </source>
</reference>
<accession>A0A9E2L0S5</accession>
<dbReference type="InterPro" id="IPR043519">
    <property type="entry name" value="NT_sf"/>
</dbReference>
<feature type="domain" description="Polymerase beta nucleotidyltransferase" evidence="1">
    <location>
        <begin position="19"/>
        <end position="97"/>
    </location>
</feature>
<comment type="caution">
    <text evidence="2">The sequence shown here is derived from an EMBL/GenBank/DDBJ whole genome shotgun (WGS) entry which is preliminary data.</text>
</comment>
<dbReference type="PANTHER" id="PTHR33933:SF1">
    <property type="entry name" value="PROTEIN ADENYLYLTRANSFERASE MNTA-RELATED"/>
    <property type="match status" value="1"/>
</dbReference>
<name>A0A9E2L0S5_9FUSO</name>
<organism evidence="2 3">
    <name type="scientific">Candidatus Fusobacterium pullicola</name>
    <dbReference type="NCBI Taxonomy" id="2838601"/>
    <lineage>
        <taxon>Bacteria</taxon>
        <taxon>Fusobacteriati</taxon>
        <taxon>Fusobacteriota</taxon>
        <taxon>Fusobacteriia</taxon>
        <taxon>Fusobacteriales</taxon>
        <taxon>Fusobacteriaceae</taxon>
        <taxon>Fusobacterium</taxon>
    </lineage>
</organism>
<evidence type="ECO:0000313" key="3">
    <source>
        <dbReference type="Proteomes" id="UP000724657"/>
    </source>
</evidence>
<dbReference type="EMBL" id="JAHLFN010000077">
    <property type="protein sequence ID" value="MBU3843096.1"/>
    <property type="molecule type" value="Genomic_DNA"/>
</dbReference>
<dbReference type="Pfam" id="PF18765">
    <property type="entry name" value="Polbeta"/>
    <property type="match status" value="1"/>
</dbReference>
<proteinExistence type="predicted"/>
<dbReference type="InterPro" id="IPR041633">
    <property type="entry name" value="Polbeta"/>
</dbReference>
<evidence type="ECO:0000259" key="1">
    <source>
        <dbReference type="Pfam" id="PF18765"/>
    </source>
</evidence>
<gene>
    <name evidence="2" type="ORF">IAA47_08985</name>
</gene>
<dbReference type="Gene3D" id="3.30.460.10">
    <property type="entry name" value="Beta Polymerase, domain 2"/>
    <property type="match status" value="1"/>
</dbReference>
<protein>
    <submittedName>
        <fullName evidence="2">Nucleotidyltransferase domain-containing protein</fullName>
    </submittedName>
</protein>
<dbReference type="PANTHER" id="PTHR33933">
    <property type="entry name" value="NUCLEOTIDYLTRANSFERASE"/>
    <property type="match status" value="1"/>
</dbReference>
<dbReference type="Proteomes" id="UP000724657">
    <property type="component" value="Unassembled WGS sequence"/>
</dbReference>
<dbReference type="SUPFAM" id="SSF81301">
    <property type="entry name" value="Nucleotidyltransferase"/>
    <property type="match status" value="1"/>
</dbReference>
<dbReference type="CDD" id="cd05403">
    <property type="entry name" value="NT_KNTase_like"/>
    <property type="match status" value="1"/>
</dbReference>
<evidence type="ECO:0000313" key="2">
    <source>
        <dbReference type="EMBL" id="MBU3843096.1"/>
    </source>
</evidence>
<dbReference type="AlphaFoldDB" id="A0A9E2L0S5"/>
<sequence length="97" mass="11573">MRFGLKERYYEELKALYFLFPNIDEIIIFGSRARGDYRENSDIDIALKGNLTKLEIALIKEYLEESRIPYTTDVIEYEKIIDKKFKEEIDKEGEVLI</sequence>
<dbReference type="InterPro" id="IPR052548">
    <property type="entry name" value="Type_VII_TA_antitoxin"/>
</dbReference>
<reference evidence="2" key="1">
    <citation type="journal article" date="2021" name="PeerJ">
        <title>Extensive microbial diversity within the chicken gut microbiome revealed by metagenomics and culture.</title>
        <authorList>
            <person name="Gilroy R."/>
            <person name="Ravi A."/>
            <person name="Getino M."/>
            <person name="Pursley I."/>
            <person name="Horton D.L."/>
            <person name="Alikhan N.F."/>
            <person name="Baker D."/>
            <person name="Gharbi K."/>
            <person name="Hall N."/>
            <person name="Watson M."/>
            <person name="Adriaenssens E.M."/>
            <person name="Foster-Nyarko E."/>
            <person name="Jarju S."/>
            <person name="Secka A."/>
            <person name="Antonio M."/>
            <person name="Oren A."/>
            <person name="Chaudhuri R.R."/>
            <person name="La Ragione R."/>
            <person name="Hildebrand F."/>
            <person name="Pallen M.J."/>
        </authorList>
    </citation>
    <scope>NUCLEOTIDE SEQUENCE</scope>
    <source>
        <strain evidence="2">A6-441</strain>
    </source>
</reference>